<dbReference type="InterPro" id="IPR001851">
    <property type="entry name" value="ABC_transp_permease"/>
</dbReference>
<evidence type="ECO:0000256" key="1">
    <source>
        <dbReference type="ARBA" id="ARBA00004651"/>
    </source>
</evidence>
<dbReference type="Proteomes" id="UP000230161">
    <property type="component" value="Unassembled WGS sequence"/>
</dbReference>
<keyword evidence="5 7" id="KW-0472">Membrane</keyword>
<accession>A0A2M9C3P8</accession>
<feature type="transmembrane region" description="Helical" evidence="7">
    <location>
        <begin position="34"/>
        <end position="51"/>
    </location>
</feature>
<feature type="transmembrane region" description="Helical" evidence="7">
    <location>
        <begin position="117"/>
        <end position="140"/>
    </location>
</feature>
<dbReference type="CDD" id="cd06579">
    <property type="entry name" value="TM_PBP1_transp_AraH_like"/>
    <property type="match status" value="1"/>
</dbReference>
<proteinExistence type="predicted"/>
<keyword evidence="4 7" id="KW-1133">Transmembrane helix</keyword>
<name>A0A2M9C3P8_9MICO</name>
<evidence type="ECO:0000313" key="8">
    <source>
        <dbReference type="EMBL" id="PJJ65155.1"/>
    </source>
</evidence>
<feature type="transmembrane region" description="Helical" evidence="7">
    <location>
        <begin position="63"/>
        <end position="84"/>
    </location>
</feature>
<evidence type="ECO:0000256" key="5">
    <source>
        <dbReference type="ARBA" id="ARBA00023136"/>
    </source>
</evidence>
<dbReference type="RefSeq" id="WP_100343082.1">
    <property type="nucleotide sequence ID" value="NZ_PGFB01000001.1"/>
</dbReference>
<feature type="region of interest" description="Disordered" evidence="6">
    <location>
        <begin position="1"/>
        <end position="20"/>
    </location>
</feature>
<dbReference type="PANTHER" id="PTHR32196:SF72">
    <property type="entry name" value="RIBOSE IMPORT PERMEASE PROTEIN RBSC"/>
    <property type="match status" value="1"/>
</dbReference>
<feature type="transmembrane region" description="Helical" evidence="7">
    <location>
        <begin position="234"/>
        <end position="255"/>
    </location>
</feature>
<comment type="caution">
    <text evidence="8">The sequence shown here is derived from an EMBL/GenBank/DDBJ whole genome shotgun (WGS) entry which is preliminary data.</text>
</comment>
<gene>
    <name evidence="8" type="ORF">CLV54_0184</name>
</gene>
<evidence type="ECO:0000256" key="3">
    <source>
        <dbReference type="ARBA" id="ARBA00022692"/>
    </source>
</evidence>
<evidence type="ECO:0000313" key="9">
    <source>
        <dbReference type="Proteomes" id="UP000230161"/>
    </source>
</evidence>
<keyword evidence="2" id="KW-1003">Cell membrane</keyword>
<dbReference type="GO" id="GO:0005886">
    <property type="term" value="C:plasma membrane"/>
    <property type="evidence" value="ECO:0007669"/>
    <property type="project" value="UniProtKB-SubCell"/>
</dbReference>
<feature type="transmembrane region" description="Helical" evidence="7">
    <location>
        <begin position="184"/>
        <end position="205"/>
    </location>
</feature>
<feature type="transmembrane region" description="Helical" evidence="7">
    <location>
        <begin position="146"/>
        <end position="163"/>
    </location>
</feature>
<dbReference type="AlphaFoldDB" id="A0A2M9C3P8"/>
<evidence type="ECO:0000256" key="7">
    <source>
        <dbReference type="SAM" id="Phobius"/>
    </source>
</evidence>
<dbReference type="Pfam" id="PF02653">
    <property type="entry name" value="BPD_transp_2"/>
    <property type="match status" value="1"/>
</dbReference>
<dbReference type="PANTHER" id="PTHR32196">
    <property type="entry name" value="ABC TRANSPORTER PERMEASE PROTEIN YPHD-RELATED-RELATED"/>
    <property type="match status" value="1"/>
</dbReference>
<evidence type="ECO:0000256" key="6">
    <source>
        <dbReference type="SAM" id="MobiDB-lite"/>
    </source>
</evidence>
<dbReference type="GO" id="GO:0022857">
    <property type="term" value="F:transmembrane transporter activity"/>
    <property type="evidence" value="ECO:0007669"/>
    <property type="project" value="InterPro"/>
</dbReference>
<keyword evidence="3 7" id="KW-0812">Transmembrane</keyword>
<keyword evidence="9" id="KW-1185">Reference proteome</keyword>
<organism evidence="8 9">
    <name type="scientific">Compostimonas suwonensis</name>
    <dbReference type="NCBI Taxonomy" id="1048394"/>
    <lineage>
        <taxon>Bacteria</taxon>
        <taxon>Bacillati</taxon>
        <taxon>Actinomycetota</taxon>
        <taxon>Actinomycetes</taxon>
        <taxon>Micrococcales</taxon>
        <taxon>Microbacteriaceae</taxon>
        <taxon>Compostimonas</taxon>
    </lineage>
</organism>
<feature type="transmembrane region" description="Helical" evidence="7">
    <location>
        <begin position="276"/>
        <end position="303"/>
    </location>
</feature>
<protein>
    <submittedName>
        <fullName evidence="8">Ribose transport system permease protein/L-arabinose transport system permease protein</fullName>
    </submittedName>
</protein>
<dbReference type="OrthoDB" id="5193167at2"/>
<evidence type="ECO:0000256" key="2">
    <source>
        <dbReference type="ARBA" id="ARBA00022475"/>
    </source>
</evidence>
<evidence type="ECO:0000256" key="4">
    <source>
        <dbReference type="ARBA" id="ARBA00022989"/>
    </source>
</evidence>
<dbReference type="EMBL" id="PGFB01000001">
    <property type="protein sequence ID" value="PJJ65155.1"/>
    <property type="molecule type" value="Genomic_DNA"/>
</dbReference>
<comment type="subcellular location">
    <subcellularLocation>
        <location evidence="1">Cell membrane</location>
        <topology evidence="1">Multi-pass membrane protein</topology>
    </subcellularLocation>
</comment>
<reference evidence="8 9" key="1">
    <citation type="submission" date="2017-11" db="EMBL/GenBank/DDBJ databases">
        <title>Genomic Encyclopedia of Archaeal and Bacterial Type Strains, Phase II (KMG-II): From Individual Species to Whole Genera.</title>
        <authorList>
            <person name="Goeker M."/>
        </authorList>
    </citation>
    <scope>NUCLEOTIDE SEQUENCE [LARGE SCALE GENOMIC DNA]</scope>
    <source>
        <strain evidence="8 9">DSM 25625</strain>
    </source>
</reference>
<sequence>MTNQTVDAPTSPPTPAQEGSRFSRGVLSALKSPNVSLIIALIVLIAILTILRPSTFLSWDNLLNIAVASVLVGLCALAQTLVILTGGIDISIGSTVGLSSVVCALVAAQSSDAGSGILAILTSIAVGAACGIFNAVVITIGRVSPLIATLGTFTAFQGLNYIVTEGRSTAVLNRTLNDINSIQLAGIPLPVVILVVAIIVFAVFMKYTDFGRNIYAVGGNPTAARLAGINVRRYLFGIYTLGGVVGGLAGAILTAKQGAGIPASGAPDLALLSITAVVLGGAALTGGVGTIFGTVLGVLILGVLENGLLLLNVSALYQPVPRGLLLIIAVLIQQWRGQIDLRTLFRGRPLATRPAPPTS</sequence>